<accession>A0A514TV55</accession>
<name>A0A514TV55_9CAUD</name>
<evidence type="ECO:0000313" key="1">
    <source>
        <dbReference type="EMBL" id="QDJ96909.1"/>
    </source>
</evidence>
<dbReference type="EMBL" id="MN102098">
    <property type="protein sequence ID" value="QDJ96909.1"/>
    <property type="molecule type" value="Genomic_DNA"/>
</dbReference>
<organism evidence="1 2">
    <name type="scientific">Aeromonas phage D3</name>
    <dbReference type="NCBI Taxonomy" id="2593327"/>
    <lineage>
        <taxon>Viruses</taxon>
        <taxon>Duplodnaviria</taxon>
        <taxon>Heunggongvirae</taxon>
        <taxon>Uroviricota</taxon>
        <taxon>Caudoviricetes</taxon>
        <taxon>Chimalliviridae</taxon>
        <taxon>Ludhianavirus</taxon>
        <taxon>Ludhianavirus D3</taxon>
    </lineage>
</organism>
<gene>
    <name evidence="1" type="ORF">D3_0179</name>
</gene>
<evidence type="ECO:0000313" key="2">
    <source>
        <dbReference type="Proteomes" id="UP000319658"/>
    </source>
</evidence>
<protein>
    <submittedName>
        <fullName evidence="1">Uncharacterized protein</fullName>
    </submittedName>
</protein>
<reference evidence="1 2" key="1">
    <citation type="submission" date="2019-06" db="EMBL/GenBank/DDBJ databases">
        <title>Complete genome sequence of Aeromonas hydrophila bacteriophage D3.</title>
        <authorList>
            <person name="Rai S."/>
            <person name="Tyagi A."/>
            <person name="Kumar N."/>
            <person name="Singh N."/>
        </authorList>
    </citation>
    <scope>NUCLEOTIDE SEQUENCE [LARGE SCALE GENOMIC DNA]</scope>
</reference>
<sequence length="201" mass="22449">MFNRKETAEKIMERLRLIVVPGGDIYVYPEEIAYKVGSHFCGKTITTFYSSGKGFLELRKRVLELANIAEQPLKAVPVIRLLALNEKHKVVSNPIVIHDADTPEQLFDSSIAVACAEARKYVNARGVFGRVFFEEVEDSLSLFALSMVQRRVPGFSVGPRPTNPGKSVTQAEVMFAIEKLKQKDGRVSANLLLNHLFGVQK</sequence>
<dbReference type="Proteomes" id="UP000319658">
    <property type="component" value="Segment"/>
</dbReference>
<proteinExistence type="predicted"/>
<keyword evidence="2" id="KW-1185">Reference proteome</keyword>